<protein>
    <recommendedName>
        <fullName evidence="8">RING-type domain-containing protein</fullName>
    </recommendedName>
</protein>
<dbReference type="GO" id="GO:0006511">
    <property type="term" value="P:ubiquitin-dependent protein catabolic process"/>
    <property type="evidence" value="ECO:0007669"/>
    <property type="project" value="TreeGrafter"/>
</dbReference>
<dbReference type="AlphaFoldDB" id="A0A9W7KXQ7"/>
<feature type="compositionally biased region" description="Acidic residues" evidence="3">
    <location>
        <begin position="732"/>
        <end position="741"/>
    </location>
</feature>
<dbReference type="SUPFAM" id="SSF57850">
    <property type="entry name" value="RING/U-box"/>
    <property type="match status" value="1"/>
</dbReference>
<dbReference type="InterPro" id="IPR013083">
    <property type="entry name" value="Znf_RING/FYVE/PHD"/>
</dbReference>
<evidence type="ECO:0000256" key="3">
    <source>
        <dbReference type="SAM" id="MobiDB-lite"/>
    </source>
</evidence>
<dbReference type="Proteomes" id="UP001165122">
    <property type="component" value="Unassembled WGS sequence"/>
</dbReference>
<organism evidence="6 7">
    <name type="scientific">Triparma laevis f. longispina</name>
    <dbReference type="NCBI Taxonomy" id="1714387"/>
    <lineage>
        <taxon>Eukaryota</taxon>
        <taxon>Sar</taxon>
        <taxon>Stramenopiles</taxon>
        <taxon>Ochrophyta</taxon>
        <taxon>Bolidophyceae</taxon>
        <taxon>Parmales</taxon>
        <taxon>Triparmaceae</taxon>
        <taxon>Triparma</taxon>
    </lineage>
</organism>
<comment type="caution">
    <text evidence="6">The sequence shown here is derived from an EMBL/GenBank/DDBJ whole genome shotgun (WGS) entry which is preliminary data.</text>
</comment>
<keyword evidence="1" id="KW-0862">Zinc</keyword>
<dbReference type="Pfam" id="PF13920">
    <property type="entry name" value="zf-C3HC4_3"/>
    <property type="match status" value="1"/>
</dbReference>
<feature type="compositionally biased region" description="Polar residues" evidence="3">
    <location>
        <begin position="58"/>
        <end position="71"/>
    </location>
</feature>
<gene>
    <name evidence="6" type="ORF">TrLO_g7850</name>
</gene>
<feature type="compositionally biased region" description="Low complexity" evidence="3">
    <location>
        <begin position="14"/>
        <end position="31"/>
    </location>
</feature>
<evidence type="ECO:0008006" key="8">
    <source>
        <dbReference type="Google" id="ProtNLM"/>
    </source>
</evidence>
<accession>A0A9W7KXQ7</accession>
<keyword evidence="7" id="KW-1185">Reference proteome</keyword>
<dbReference type="InterPro" id="IPR035979">
    <property type="entry name" value="RBD_domain_sf"/>
</dbReference>
<dbReference type="SMART" id="SM00184">
    <property type="entry name" value="RING"/>
    <property type="match status" value="1"/>
</dbReference>
<feature type="region of interest" description="Disordered" evidence="3">
    <location>
        <begin position="711"/>
        <end position="756"/>
    </location>
</feature>
<dbReference type="GO" id="GO:0061630">
    <property type="term" value="F:ubiquitin protein ligase activity"/>
    <property type="evidence" value="ECO:0007669"/>
    <property type="project" value="TreeGrafter"/>
</dbReference>
<dbReference type="InterPro" id="IPR000504">
    <property type="entry name" value="RRM_dom"/>
</dbReference>
<keyword evidence="1" id="KW-0479">Metal-binding</keyword>
<evidence type="ECO:0000313" key="7">
    <source>
        <dbReference type="Proteomes" id="UP001165122"/>
    </source>
</evidence>
<feature type="region of interest" description="Disordered" evidence="3">
    <location>
        <begin position="365"/>
        <end position="385"/>
    </location>
</feature>
<evidence type="ECO:0000313" key="6">
    <source>
        <dbReference type="EMBL" id="GMI15289.1"/>
    </source>
</evidence>
<keyword evidence="1" id="KW-0863">Zinc-finger</keyword>
<dbReference type="PANTHER" id="PTHR22696:SF1">
    <property type="entry name" value="E3 UBIQUITIN-PROTEIN LIGASE RNF26"/>
    <property type="match status" value="1"/>
</dbReference>
<sequence>MPLPLDDDLVELGSQSSTPPTSPQPSSSLSPPFSPPPDITTVVNSSSNHNNLHPPTNISDNPYSHNTGPMSRSLDMTSFNAVLSPHIYPPTLHATPIISVRTSLPSSHSLHPHPPTCSPLTKETLTLHLTSLSTLLSFSPSMSSTCASTLLPSLPLTPLGTLHILTKFFTDLNSTRLMLQSQGGTSRRSSMEHLLTQNTLILTTSFPWPVLDMASYENVARENYIPTETSIIGNLTFSKKTSKNIIFDNVIIISNLPKLKPNDSCGTQTVLKCLIDLLGKSMLMLIGEVESLCFPTEDGELNGNCFLEFENTESAVRAERILDNFKFYFGNDLPKPNLGCRRLTVYALNENLNSSLDSVDNLESSLEVDSPYSPSNTSNFSEEDNEEYDVDTAIADALAPLEQYKSSEFVKIIEERKKRAASQYAVGAAAIAAMRGGLDGRGKEEESIKGFEVDDDVMLRKAEREGGGDIQSTAVLLSNFETKLEEAIVRRNFKKVASHEKNITEAYGKIVGKTTSNNQTERNLQAGTFGAEGTLQMVLRLLDKTARGEGNDDWVDNDSDDSDIDIEDEKSEDFEGDEFHDERNLWRRCLQGERLRAAALLRRMKSSQNSYSRLNKDASKLRDEVKKMRRDFYAVLQANNVKHDQQKELIERERRLNQEQRREQARAVARMADMQRNMELSESRVRRLTLQKEESNNKRDELIAKLNASEHETAKWQRKERASRLSTKIDRDMDDESSDSDIESKSEEADSQSSPHITNFLKNAKKMLASLPTASESVLKELEASIDTSLLSVRQRREELLRIAAEEANSDRQKQMESKLCCICLQNERTTLILPCRHMCLCSGCGEDERVRKCPICRTGIESMMEIFG</sequence>
<feature type="region of interest" description="Disordered" evidence="3">
    <location>
        <begin position="1"/>
        <end position="71"/>
    </location>
</feature>
<dbReference type="GO" id="GO:0008270">
    <property type="term" value="F:zinc ion binding"/>
    <property type="evidence" value="ECO:0007669"/>
    <property type="project" value="UniProtKB-KW"/>
</dbReference>
<dbReference type="GO" id="GO:0016567">
    <property type="term" value="P:protein ubiquitination"/>
    <property type="evidence" value="ECO:0007669"/>
    <property type="project" value="TreeGrafter"/>
</dbReference>
<feature type="compositionally biased region" description="Low complexity" evidence="3">
    <location>
        <begin position="40"/>
        <end position="57"/>
    </location>
</feature>
<dbReference type="OrthoDB" id="1711136at2759"/>
<dbReference type="InterPro" id="IPR001841">
    <property type="entry name" value="Znf_RING"/>
</dbReference>
<dbReference type="SUPFAM" id="SSF54928">
    <property type="entry name" value="RNA-binding domain, RBD"/>
    <property type="match status" value="1"/>
</dbReference>
<reference evidence="7" key="1">
    <citation type="journal article" date="2023" name="Commun. Biol.">
        <title>Genome analysis of Parmales, the sister group of diatoms, reveals the evolutionary specialization of diatoms from phago-mixotrophs to photoautotrophs.</title>
        <authorList>
            <person name="Ban H."/>
            <person name="Sato S."/>
            <person name="Yoshikawa S."/>
            <person name="Yamada K."/>
            <person name="Nakamura Y."/>
            <person name="Ichinomiya M."/>
            <person name="Sato N."/>
            <person name="Blanc-Mathieu R."/>
            <person name="Endo H."/>
            <person name="Kuwata A."/>
            <person name="Ogata H."/>
        </authorList>
    </citation>
    <scope>NUCLEOTIDE SEQUENCE [LARGE SCALE GENOMIC DNA]</scope>
    <source>
        <strain evidence="7">NIES 3700</strain>
    </source>
</reference>
<evidence type="ECO:0000256" key="2">
    <source>
        <dbReference type="PROSITE-ProRule" id="PRU00176"/>
    </source>
</evidence>
<name>A0A9W7KXQ7_9STRA</name>
<feature type="domain" description="RRM" evidence="5">
    <location>
        <begin position="249"/>
        <end position="350"/>
    </location>
</feature>
<evidence type="ECO:0000259" key="5">
    <source>
        <dbReference type="PROSITE" id="PS50102"/>
    </source>
</evidence>
<evidence type="ECO:0000256" key="1">
    <source>
        <dbReference type="PROSITE-ProRule" id="PRU00175"/>
    </source>
</evidence>
<dbReference type="EMBL" id="BRXW01000228">
    <property type="protein sequence ID" value="GMI15289.1"/>
    <property type="molecule type" value="Genomic_DNA"/>
</dbReference>
<evidence type="ECO:0000259" key="4">
    <source>
        <dbReference type="PROSITE" id="PS50089"/>
    </source>
</evidence>
<feature type="domain" description="RING-type" evidence="4">
    <location>
        <begin position="821"/>
        <end position="858"/>
    </location>
</feature>
<dbReference type="PROSITE" id="PS50102">
    <property type="entry name" value="RRM"/>
    <property type="match status" value="1"/>
</dbReference>
<proteinExistence type="predicted"/>
<dbReference type="Gene3D" id="3.30.40.10">
    <property type="entry name" value="Zinc/RING finger domain, C3HC4 (zinc finger)"/>
    <property type="match status" value="1"/>
</dbReference>
<feature type="compositionally biased region" description="Acidic residues" evidence="3">
    <location>
        <begin position="1"/>
        <end position="10"/>
    </location>
</feature>
<dbReference type="PANTHER" id="PTHR22696">
    <property type="entry name" value="E3 UBIQUITIN-PROTEIN LIGASE RNF26"/>
    <property type="match status" value="1"/>
</dbReference>
<keyword evidence="2" id="KW-0694">RNA-binding</keyword>
<dbReference type="GO" id="GO:0003723">
    <property type="term" value="F:RNA binding"/>
    <property type="evidence" value="ECO:0007669"/>
    <property type="project" value="UniProtKB-UniRule"/>
</dbReference>
<dbReference type="PROSITE" id="PS50089">
    <property type="entry name" value="ZF_RING_2"/>
    <property type="match status" value="1"/>
</dbReference>
<feature type="compositionally biased region" description="Basic and acidic residues" evidence="3">
    <location>
        <begin position="711"/>
        <end position="731"/>
    </location>
</feature>